<dbReference type="PANTHER" id="PTHR43868:SF1">
    <property type="entry name" value="P-LOOP CONTAINING NUCLEOSIDE TRIPHOSPHATE HYDROLASES SUPERFAMILY PROTEIN"/>
    <property type="match status" value="1"/>
</dbReference>
<feature type="domain" description="ArsA HSP20-like" evidence="3">
    <location>
        <begin position="305"/>
        <end position="363"/>
    </location>
</feature>
<evidence type="ECO:0000259" key="2">
    <source>
        <dbReference type="Pfam" id="PF02374"/>
    </source>
</evidence>
<dbReference type="InterPro" id="IPR025723">
    <property type="entry name" value="ArsA/GET3_ATPase-like"/>
</dbReference>
<dbReference type="AlphaFoldDB" id="A0A977PV37"/>
<name>A0A977PV37_9CYAN</name>
<accession>A0A977PV37</accession>
<dbReference type="CDD" id="cd00298">
    <property type="entry name" value="ACD_sHsps_p23-like"/>
    <property type="match status" value="1"/>
</dbReference>
<sequence>MALIVTFLGKGGTGRTTTAIAISKKLAMLGSRVLLAGQDPTLGWLWSVPLTPSVTVIEPNLSGVHLCSTVLLEQGWEQIKELESQYLRSPTLKNIYGQELGVLPGMDELLVLNALREYAKGGQYDVIVYDGPGQLNALRMLGVPEIADWYWRRFRQVLQDSDVVRTLAPFIQPITGALFNNVTSNRDNSSQSSSSPEKFLTDGKQFLNDPNRFSAYLVTTSQPAAVMVAQRLWGGAQQIGLTVKGVLQTPGGSLTDLTPTFQPLTLTSLPQHSGQSWDNLIAAVPDVRQWADVPKPLTIDLAARQVKVFLPGFDKKQVKLIQSGPEITIEAGDQRRNIDLPVPLNGQPVTGAKFHEGYLIISF</sequence>
<organism evidence="4">
    <name type="scientific">Woronichinia naegeliana WA131</name>
    <dbReference type="NCBI Taxonomy" id="2824559"/>
    <lineage>
        <taxon>Bacteria</taxon>
        <taxon>Bacillati</taxon>
        <taxon>Cyanobacteriota</taxon>
        <taxon>Cyanophyceae</taxon>
        <taxon>Synechococcales</taxon>
        <taxon>Coelosphaeriaceae</taxon>
        <taxon>Woronichinia</taxon>
    </lineage>
</organism>
<dbReference type="SUPFAM" id="SSF52540">
    <property type="entry name" value="P-loop containing nucleoside triphosphate hydrolases"/>
    <property type="match status" value="1"/>
</dbReference>
<dbReference type="InterPro" id="IPR027417">
    <property type="entry name" value="P-loop_NTPase"/>
</dbReference>
<dbReference type="Gene3D" id="2.60.40.790">
    <property type="match status" value="1"/>
</dbReference>
<dbReference type="InterPro" id="IPR008978">
    <property type="entry name" value="HSP20-like_chaperone"/>
</dbReference>
<dbReference type="PANTHER" id="PTHR43868">
    <property type="entry name" value="OS02G0711200 PROTEIN"/>
    <property type="match status" value="1"/>
</dbReference>
<dbReference type="KEGG" id="wna:KA717_32075"/>
<dbReference type="EMBL" id="CP073041">
    <property type="protein sequence ID" value="UXE60219.1"/>
    <property type="molecule type" value="Genomic_DNA"/>
</dbReference>
<dbReference type="Pfam" id="PF17886">
    <property type="entry name" value="ArsA_HSP20"/>
    <property type="match status" value="1"/>
</dbReference>
<proteinExistence type="inferred from homology"/>
<dbReference type="InterPro" id="IPR053262">
    <property type="entry name" value="ArsA_ATPase-like"/>
</dbReference>
<reference evidence="4" key="1">
    <citation type="submission" date="2021-04" db="EMBL/GenBank/DDBJ databases">
        <title>Genome sequence of Woronichinia naegeliana from Washington state freshwater lake bloom.</title>
        <authorList>
            <person name="Dreher T.W."/>
        </authorList>
    </citation>
    <scope>NUCLEOTIDE SEQUENCE</scope>
    <source>
        <strain evidence="4">WA131</strain>
    </source>
</reference>
<comment type="similarity">
    <text evidence="1">Belongs to the arsA ATPase family.</text>
</comment>
<feature type="domain" description="ArsA/GET3 Anion-transporting ATPase-like" evidence="2">
    <location>
        <begin position="4"/>
        <end position="246"/>
    </location>
</feature>
<dbReference type="Gene3D" id="3.40.50.300">
    <property type="entry name" value="P-loop containing nucleotide triphosphate hydrolases"/>
    <property type="match status" value="1"/>
</dbReference>
<evidence type="ECO:0000256" key="1">
    <source>
        <dbReference type="ARBA" id="ARBA00011040"/>
    </source>
</evidence>
<dbReference type="CDD" id="cd02035">
    <property type="entry name" value="ArsA"/>
    <property type="match status" value="1"/>
</dbReference>
<evidence type="ECO:0000259" key="3">
    <source>
        <dbReference type="Pfam" id="PF17886"/>
    </source>
</evidence>
<dbReference type="Proteomes" id="UP001065613">
    <property type="component" value="Chromosome"/>
</dbReference>
<dbReference type="InterPro" id="IPR040612">
    <property type="entry name" value="ArsA_HSP20-like"/>
</dbReference>
<dbReference type="Pfam" id="PF02374">
    <property type="entry name" value="ArsA_ATPase"/>
    <property type="match status" value="1"/>
</dbReference>
<gene>
    <name evidence="4" type="ORF">KA717_32075</name>
</gene>
<evidence type="ECO:0000313" key="4">
    <source>
        <dbReference type="EMBL" id="UXE60219.1"/>
    </source>
</evidence>
<protein>
    <submittedName>
        <fullName evidence="4">ArsA family ATPase</fullName>
    </submittedName>
</protein>